<proteinExistence type="predicted"/>
<feature type="compositionally biased region" description="Basic and acidic residues" evidence="1">
    <location>
        <begin position="542"/>
        <end position="559"/>
    </location>
</feature>
<organism evidence="2 3">
    <name type="scientific">Macrostomum lignano</name>
    <dbReference type="NCBI Taxonomy" id="282301"/>
    <lineage>
        <taxon>Eukaryota</taxon>
        <taxon>Metazoa</taxon>
        <taxon>Spiralia</taxon>
        <taxon>Lophotrochozoa</taxon>
        <taxon>Platyhelminthes</taxon>
        <taxon>Rhabditophora</taxon>
        <taxon>Macrostomorpha</taxon>
        <taxon>Macrostomida</taxon>
        <taxon>Macrostomidae</taxon>
        <taxon>Macrostomum</taxon>
    </lineage>
</organism>
<feature type="compositionally biased region" description="Low complexity" evidence="1">
    <location>
        <begin position="223"/>
        <end position="238"/>
    </location>
</feature>
<dbReference type="Gene3D" id="1.20.1070.10">
    <property type="entry name" value="Rhodopsin 7-helix transmembrane proteins"/>
    <property type="match status" value="1"/>
</dbReference>
<evidence type="ECO:0000313" key="2">
    <source>
        <dbReference type="Proteomes" id="UP000095280"/>
    </source>
</evidence>
<dbReference type="SUPFAM" id="SSF81321">
    <property type="entry name" value="Family A G protein-coupled receptor-like"/>
    <property type="match status" value="1"/>
</dbReference>
<dbReference type="Proteomes" id="UP000095280">
    <property type="component" value="Unplaced"/>
</dbReference>
<dbReference type="AlphaFoldDB" id="A0A1I8JPP3"/>
<reference evidence="3" key="1">
    <citation type="submission" date="2016-11" db="UniProtKB">
        <authorList>
            <consortium name="WormBaseParasite"/>
        </authorList>
    </citation>
    <scope>IDENTIFICATION</scope>
</reference>
<evidence type="ECO:0000313" key="3">
    <source>
        <dbReference type="WBParaSite" id="snap_masked-unitig_24388-processed-gene-0.0-mRNA-1"/>
    </source>
</evidence>
<name>A0A1I8JPP3_9PLAT</name>
<sequence length="666" mass="70876">LGSTLPDELLFVSTTAGCNRRRQRHRSRSTSTTGVMGLCSASWASVASFVTVVAEPAAAQPPPTICIARVAITDLLIGYVQHYEPVHPVPPAGQVASRPLRVQHCGCRWTTRPGLTVASTPCSASLWTDFCSVKISSEVQEVAHRTQSAADGGGHLGAAAAMLFVPLPGWASGSPTPSGVRHTKLAAAEVEAAPAVGGGGGRGSGSRRRRREAGKSPQRPLIKAAAAGSSSKAAAGGSHDARKVSKKDKKKSGNNAGGGGGGAPTGGAQPEHLLPERTVLGLLPSRARTIGRARRRCLGLGQRAAHAGADLHRAPGEPPRRGSVAPGLSHVETARRNSADSRQNIRNSPMTDQPRTLPTRAREAPRTQLENAALDANGIRNTQQQQPQLKTLQFSLCAPSDEFEGSVISTRRASGSNPSIDSMRLLIELLLPKHSQILVNDRSARPGSPIWKRRPSYEDELAAAAEAAAVQTRVDLNSANGTAGGAAAAAAGATNGAAVDADSRRRRDRSDPVRREERRKQLHLRRSPQSFRDATRRLRSRSVRDETAGPAEKKQSRHENRARKALKTITLILGAFVAQCLNKHLFNLGYWLCYLNSPINPFCYALANAQAMAEERHGRGSVGQKPVIPDSMSYRVSSSSRPPNRKAASASLLIRFYPYVDCSGSQ</sequence>
<feature type="region of interest" description="Disordered" evidence="1">
    <location>
        <begin position="191"/>
        <end position="271"/>
    </location>
</feature>
<feature type="compositionally biased region" description="Polar residues" evidence="1">
    <location>
        <begin position="340"/>
        <end position="356"/>
    </location>
</feature>
<feature type="compositionally biased region" description="Gly residues" evidence="1">
    <location>
        <begin position="255"/>
        <end position="265"/>
    </location>
</feature>
<feature type="region of interest" description="Disordered" evidence="1">
    <location>
        <begin position="488"/>
        <end position="561"/>
    </location>
</feature>
<evidence type="ECO:0000256" key="1">
    <source>
        <dbReference type="SAM" id="MobiDB-lite"/>
    </source>
</evidence>
<protein>
    <submittedName>
        <fullName evidence="3">G_PROTEIN_RECEP_F1_2 domain-containing protein</fullName>
    </submittedName>
</protein>
<feature type="region of interest" description="Disordered" evidence="1">
    <location>
        <begin position="307"/>
        <end position="366"/>
    </location>
</feature>
<dbReference type="WBParaSite" id="snap_masked-unitig_24388-processed-gene-0.0-mRNA-1">
    <property type="protein sequence ID" value="snap_masked-unitig_24388-processed-gene-0.0-mRNA-1"/>
    <property type="gene ID" value="snap_masked-unitig_24388-processed-gene-0.0"/>
</dbReference>
<accession>A0A1I8JPP3</accession>
<feature type="compositionally biased region" description="Basic and acidic residues" evidence="1">
    <location>
        <begin position="501"/>
        <end position="519"/>
    </location>
</feature>
<feature type="compositionally biased region" description="Basic and acidic residues" evidence="1">
    <location>
        <begin position="309"/>
        <end position="320"/>
    </location>
</feature>
<keyword evidence="2" id="KW-1185">Reference proteome</keyword>
<feature type="compositionally biased region" description="Low complexity" evidence="1">
    <location>
        <begin position="488"/>
        <end position="500"/>
    </location>
</feature>